<organism evidence="2 3">
    <name type="scientific">Araneus ventricosus</name>
    <name type="common">Orbweaver spider</name>
    <name type="synonym">Epeira ventricosa</name>
    <dbReference type="NCBI Taxonomy" id="182803"/>
    <lineage>
        <taxon>Eukaryota</taxon>
        <taxon>Metazoa</taxon>
        <taxon>Ecdysozoa</taxon>
        <taxon>Arthropoda</taxon>
        <taxon>Chelicerata</taxon>
        <taxon>Arachnida</taxon>
        <taxon>Araneae</taxon>
        <taxon>Araneomorphae</taxon>
        <taxon>Entelegynae</taxon>
        <taxon>Araneoidea</taxon>
        <taxon>Araneidae</taxon>
        <taxon>Araneus</taxon>
    </lineage>
</organism>
<gene>
    <name evidence="2" type="ORF">AVEN_22608_1</name>
</gene>
<evidence type="ECO:0000313" key="2">
    <source>
        <dbReference type="EMBL" id="GBN38347.1"/>
    </source>
</evidence>
<sequence length="107" mass="11014">IGTGAGGTLTGTELVSSSSFGVVSFDSGIVLGPLIGSSNRPNSGGCPWTRRLLRSSSVVFPSVLLSHDQKLKQLVKILIVFCNFSSFAGSAIAMALLSYDSYGGGKL</sequence>
<feature type="transmembrane region" description="Helical" evidence="1">
    <location>
        <begin position="77"/>
        <end position="99"/>
    </location>
</feature>
<dbReference type="Proteomes" id="UP000499080">
    <property type="component" value="Unassembled WGS sequence"/>
</dbReference>
<keyword evidence="1" id="KW-0472">Membrane</keyword>
<name>A0A4Y2NK08_ARAVE</name>
<dbReference type="EMBL" id="BGPR01127921">
    <property type="protein sequence ID" value="GBN38347.1"/>
    <property type="molecule type" value="Genomic_DNA"/>
</dbReference>
<reference evidence="2 3" key="1">
    <citation type="journal article" date="2019" name="Sci. Rep.">
        <title>Orb-weaving spider Araneus ventricosus genome elucidates the spidroin gene catalogue.</title>
        <authorList>
            <person name="Kono N."/>
            <person name="Nakamura H."/>
            <person name="Ohtoshi R."/>
            <person name="Moran D.A.P."/>
            <person name="Shinohara A."/>
            <person name="Yoshida Y."/>
            <person name="Fujiwara M."/>
            <person name="Mori M."/>
            <person name="Tomita M."/>
            <person name="Arakawa K."/>
        </authorList>
    </citation>
    <scope>NUCLEOTIDE SEQUENCE [LARGE SCALE GENOMIC DNA]</scope>
</reference>
<keyword evidence="1" id="KW-0812">Transmembrane</keyword>
<dbReference type="AlphaFoldDB" id="A0A4Y2NK08"/>
<comment type="caution">
    <text evidence="2">The sequence shown here is derived from an EMBL/GenBank/DDBJ whole genome shotgun (WGS) entry which is preliminary data.</text>
</comment>
<accession>A0A4Y2NK08</accession>
<proteinExistence type="predicted"/>
<feature type="non-terminal residue" evidence="2">
    <location>
        <position position="1"/>
    </location>
</feature>
<evidence type="ECO:0000313" key="3">
    <source>
        <dbReference type="Proteomes" id="UP000499080"/>
    </source>
</evidence>
<keyword evidence="1" id="KW-1133">Transmembrane helix</keyword>
<evidence type="ECO:0000256" key="1">
    <source>
        <dbReference type="SAM" id="Phobius"/>
    </source>
</evidence>
<keyword evidence="3" id="KW-1185">Reference proteome</keyword>
<protein>
    <submittedName>
        <fullName evidence="2">Uncharacterized protein</fullName>
    </submittedName>
</protein>